<protein>
    <submittedName>
        <fullName evidence="2">Uncharacterized protein</fullName>
    </submittedName>
</protein>
<dbReference type="EMBL" id="CALOZG010000029">
    <property type="protein sequence ID" value="CAH4032478.1"/>
    <property type="molecule type" value="Genomic_DNA"/>
</dbReference>
<dbReference type="Proteomes" id="UP001152562">
    <property type="component" value="Unassembled WGS sequence"/>
</dbReference>
<reference evidence="2" key="1">
    <citation type="submission" date="2022-05" db="EMBL/GenBank/DDBJ databases">
        <authorList>
            <person name="Okamura Y."/>
        </authorList>
    </citation>
    <scope>NUCLEOTIDE SEQUENCE</scope>
</reference>
<name>A0A9P0TNJ1_PIEBR</name>
<feature type="compositionally biased region" description="Polar residues" evidence="1">
    <location>
        <begin position="1"/>
        <end position="27"/>
    </location>
</feature>
<proteinExistence type="predicted"/>
<organism evidence="2 3">
    <name type="scientific">Pieris brassicae</name>
    <name type="common">White butterfly</name>
    <name type="synonym">Large white butterfly</name>
    <dbReference type="NCBI Taxonomy" id="7116"/>
    <lineage>
        <taxon>Eukaryota</taxon>
        <taxon>Metazoa</taxon>
        <taxon>Ecdysozoa</taxon>
        <taxon>Arthropoda</taxon>
        <taxon>Hexapoda</taxon>
        <taxon>Insecta</taxon>
        <taxon>Pterygota</taxon>
        <taxon>Neoptera</taxon>
        <taxon>Endopterygota</taxon>
        <taxon>Lepidoptera</taxon>
        <taxon>Glossata</taxon>
        <taxon>Ditrysia</taxon>
        <taxon>Papilionoidea</taxon>
        <taxon>Pieridae</taxon>
        <taxon>Pierinae</taxon>
        <taxon>Pieris</taxon>
    </lineage>
</organism>
<accession>A0A9P0TNJ1</accession>
<comment type="caution">
    <text evidence="2">The sequence shown here is derived from an EMBL/GenBank/DDBJ whole genome shotgun (WGS) entry which is preliminary data.</text>
</comment>
<feature type="region of interest" description="Disordered" evidence="1">
    <location>
        <begin position="1"/>
        <end position="39"/>
    </location>
</feature>
<dbReference type="AlphaFoldDB" id="A0A9P0TNJ1"/>
<sequence length="104" mass="11928">MSTSEATIKQSDDNQTITGTEFRQTSHVAPDAQLPRKTSNIDHEVCQKLSTYNLNSESNLLSYMYSTSFYTIRRTTLMTRKSTFKRSMCPKTVLICNENIGYEQ</sequence>
<keyword evidence="3" id="KW-1185">Reference proteome</keyword>
<gene>
    <name evidence="2" type="ORF">PIBRA_LOCUS8860</name>
</gene>
<evidence type="ECO:0000256" key="1">
    <source>
        <dbReference type="SAM" id="MobiDB-lite"/>
    </source>
</evidence>
<evidence type="ECO:0000313" key="2">
    <source>
        <dbReference type="EMBL" id="CAH4032478.1"/>
    </source>
</evidence>
<evidence type="ECO:0000313" key="3">
    <source>
        <dbReference type="Proteomes" id="UP001152562"/>
    </source>
</evidence>